<organism evidence="1 2">
    <name type="scientific">Dethiosulfatibacter aminovorans DSM 17477</name>
    <dbReference type="NCBI Taxonomy" id="1121476"/>
    <lineage>
        <taxon>Bacteria</taxon>
        <taxon>Bacillati</taxon>
        <taxon>Bacillota</taxon>
        <taxon>Tissierellia</taxon>
        <taxon>Dethiosulfatibacter</taxon>
    </lineage>
</organism>
<name>A0A1M6JU87_9FIRM</name>
<keyword evidence="2" id="KW-1185">Reference proteome</keyword>
<dbReference type="RefSeq" id="WP_073050102.1">
    <property type="nucleotide sequence ID" value="NZ_FQZL01000023.1"/>
</dbReference>
<reference evidence="1 2" key="1">
    <citation type="submission" date="2016-11" db="EMBL/GenBank/DDBJ databases">
        <authorList>
            <person name="Jaros S."/>
            <person name="Januszkiewicz K."/>
            <person name="Wedrychowicz H."/>
        </authorList>
    </citation>
    <scope>NUCLEOTIDE SEQUENCE [LARGE SCALE GENOMIC DNA]</scope>
    <source>
        <strain evidence="1 2">DSM 17477</strain>
    </source>
</reference>
<sequence>MNRTKSKGIVFFIMIIVVSLLSFGCSSQDEERMLDTSYKPEINPANFVGLIDNQFMPMVVGKTLVYEGETEDGFEHVEVYVTNEKKMVMGVKCTVVSDRVWIDGELEEETYDWFAQDKDGNVWYFGEDSKEIKDGEVVSTEGSWEAGIDGAQPGIVMKADPKAGDSYRQEYYFGEAEDMAEVVGLEETVDLEIGTYDSVLKTKEWTPLEPGVAENKYYVGGTGAVLEEIIEGGEGRIELVEIRMD</sequence>
<gene>
    <name evidence="1" type="ORF">SAMN02745751_02705</name>
</gene>
<dbReference type="EMBL" id="FQZL01000023">
    <property type="protein sequence ID" value="SHJ50182.1"/>
    <property type="molecule type" value="Genomic_DNA"/>
</dbReference>
<dbReference type="PROSITE" id="PS51257">
    <property type="entry name" value="PROKAR_LIPOPROTEIN"/>
    <property type="match status" value="1"/>
</dbReference>
<evidence type="ECO:0000313" key="2">
    <source>
        <dbReference type="Proteomes" id="UP000184052"/>
    </source>
</evidence>
<proteinExistence type="predicted"/>
<dbReference type="OrthoDB" id="2379109at2"/>
<protein>
    <recommendedName>
        <fullName evidence="3">Lipoprotein</fullName>
    </recommendedName>
</protein>
<accession>A0A1M6JU87</accession>
<evidence type="ECO:0000313" key="1">
    <source>
        <dbReference type="EMBL" id="SHJ50182.1"/>
    </source>
</evidence>
<dbReference type="Proteomes" id="UP000184052">
    <property type="component" value="Unassembled WGS sequence"/>
</dbReference>
<evidence type="ECO:0008006" key="3">
    <source>
        <dbReference type="Google" id="ProtNLM"/>
    </source>
</evidence>
<dbReference type="STRING" id="1121476.SAMN02745751_02705"/>
<dbReference type="AlphaFoldDB" id="A0A1M6JU87"/>